<accession>A0A7V4G7Q2</accession>
<proteinExistence type="predicted"/>
<sequence length="303" mass="35185">MNHIRCNENHILVQVQNRYNIHNATIMLRRVKKALATQAPRDWRFTQSPSARFFVVDLDTKVKILGVSYRDWGTQLVESLQKAISEDKVEDWTKGLEGLLKEYLEALANPRLDIVHDLRTAYPPQKGEIGEEKRILAAIKEQLAHPIVLMEKKLSARPNAIVVSEQELWVRQHLNWVNPKNPNKEYFLFELLTPLGINKAQRKIFSYTANGEVREELDGVAGCPQGSDECLLRQPTGKLLTAGHRTDAYWTLPTYPDRRLMDLEFREREPDKAEEGPLRRNEIVELYILRKLVEAARKKFLKR</sequence>
<reference evidence="1" key="1">
    <citation type="journal article" date="2020" name="mSystems">
        <title>Genome- and Community-Level Interaction Insights into Carbon Utilization and Element Cycling Functions of Hydrothermarchaeota in Hydrothermal Sediment.</title>
        <authorList>
            <person name="Zhou Z."/>
            <person name="Liu Y."/>
            <person name="Xu W."/>
            <person name="Pan J."/>
            <person name="Luo Z.H."/>
            <person name="Li M."/>
        </authorList>
    </citation>
    <scope>NUCLEOTIDE SEQUENCE [LARGE SCALE GENOMIC DNA]</scope>
    <source>
        <strain evidence="1">SpSt-548</strain>
    </source>
</reference>
<dbReference type="AlphaFoldDB" id="A0A7V4G7Q2"/>
<gene>
    <name evidence="1" type="ORF">ENT08_04070</name>
</gene>
<comment type="caution">
    <text evidence="1">The sequence shown here is derived from an EMBL/GenBank/DDBJ whole genome shotgun (WGS) entry which is preliminary data.</text>
</comment>
<name>A0A7V4G7Q2_9BACT</name>
<protein>
    <submittedName>
        <fullName evidence="1">Uncharacterized protein</fullName>
    </submittedName>
</protein>
<organism evidence="1">
    <name type="scientific">Desulfobacca acetoxidans</name>
    <dbReference type="NCBI Taxonomy" id="60893"/>
    <lineage>
        <taxon>Bacteria</taxon>
        <taxon>Pseudomonadati</taxon>
        <taxon>Thermodesulfobacteriota</taxon>
        <taxon>Desulfobaccia</taxon>
        <taxon>Desulfobaccales</taxon>
        <taxon>Desulfobaccaceae</taxon>
        <taxon>Desulfobacca</taxon>
    </lineage>
</organism>
<dbReference type="EMBL" id="DSXI01000231">
    <property type="protein sequence ID" value="HGS04902.1"/>
    <property type="molecule type" value="Genomic_DNA"/>
</dbReference>
<evidence type="ECO:0000313" key="1">
    <source>
        <dbReference type="EMBL" id="HGS04902.1"/>
    </source>
</evidence>